<dbReference type="EMBL" id="MIKB01000013">
    <property type="protein sequence ID" value="OEG16450.1"/>
    <property type="molecule type" value="Genomic_DNA"/>
</dbReference>
<dbReference type="RefSeq" id="WP_069634902.1">
    <property type="nucleotide sequence ID" value="NZ_JXKZ01000009.1"/>
</dbReference>
<evidence type="ECO:0000256" key="1">
    <source>
        <dbReference type="SAM" id="MobiDB-lite"/>
    </source>
</evidence>
<sequence length="254" mass="29359">MDEFKLDKSISKAIVDGTLKGYLQYLEERKSKKDSMNVSGAYAWTKGNHIDDQVSKIGQSHNVQFKIEKAGYTWEYLQFTVSENTEDYMVIVKNSRRVQKSFDDQKKKAKEDNYLVNLADINTDILKNSTQNFLVQPEQIQLELNDPEEVRAVLDGTPLNVTQKYSRFYIVTYEIDDETKFVESIKLTMPNRQTMNLELVKDLSYLIQDSEYEITSEDVEPIMNEKVSDQTIFSGDSNAFGYSIPEEEKEESGN</sequence>
<evidence type="ECO:0000313" key="2">
    <source>
        <dbReference type="EMBL" id="OEG16450.1"/>
    </source>
</evidence>
<dbReference type="PATRIC" id="fig|903983.4.peg.2923"/>
<evidence type="ECO:0000313" key="3">
    <source>
        <dbReference type="Proteomes" id="UP000094764"/>
    </source>
</evidence>
<accession>A0A1E5GVX3</accession>
<gene>
    <name evidence="2" type="ORF">BCR23_06060</name>
</gene>
<dbReference type="OrthoDB" id="2893237at2"/>
<feature type="region of interest" description="Disordered" evidence="1">
    <location>
        <begin position="234"/>
        <end position="254"/>
    </location>
</feature>
<keyword evidence="3" id="KW-1185">Reference proteome</keyword>
<name>A0A1E5GVX3_9ENTE</name>
<dbReference type="AlphaFoldDB" id="A0A1E5GVX3"/>
<feature type="compositionally biased region" description="Acidic residues" evidence="1">
    <location>
        <begin position="245"/>
        <end position="254"/>
    </location>
</feature>
<organism evidence="2 3">
    <name type="scientific">Enterococcus quebecensis</name>
    <dbReference type="NCBI Taxonomy" id="903983"/>
    <lineage>
        <taxon>Bacteria</taxon>
        <taxon>Bacillati</taxon>
        <taxon>Bacillota</taxon>
        <taxon>Bacilli</taxon>
        <taxon>Lactobacillales</taxon>
        <taxon>Enterococcaceae</taxon>
        <taxon>Enterococcus</taxon>
    </lineage>
</organism>
<reference evidence="3" key="1">
    <citation type="submission" date="2016-09" db="EMBL/GenBank/DDBJ databases">
        <authorList>
            <person name="Gulvik C.A."/>
        </authorList>
    </citation>
    <scope>NUCLEOTIDE SEQUENCE [LARGE SCALE GENOMIC DNA]</scope>
    <source>
        <strain evidence="3">LMG 26306</strain>
    </source>
</reference>
<proteinExistence type="predicted"/>
<protein>
    <submittedName>
        <fullName evidence="2">Uncharacterized protein</fullName>
    </submittedName>
</protein>
<dbReference type="Proteomes" id="UP000094764">
    <property type="component" value="Unassembled WGS sequence"/>
</dbReference>
<dbReference type="STRING" id="903983.BCR23_06060"/>
<comment type="caution">
    <text evidence="2">The sequence shown here is derived from an EMBL/GenBank/DDBJ whole genome shotgun (WGS) entry which is preliminary data.</text>
</comment>